<feature type="chain" id="PRO_5043586759" evidence="1">
    <location>
        <begin position="22"/>
        <end position="92"/>
    </location>
</feature>
<organism evidence="2 3">
    <name type="scientific">Favolaschia claudopus</name>
    <dbReference type="NCBI Taxonomy" id="2862362"/>
    <lineage>
        <taxon>Eukaryota</taxon>
        <taxon>Fungi</taxon>
        <taxon>Dikarya</taxon>
        <taxon>Basidiomycota</taxon>
        <taxon>Agaricomycotina</taxon>
        <taxon>Agaricomycetes</taxon>
        <taxon>Agaricomycetidae</taxon>
        <taxon>Agaricales</taxon>
        <taxon>Marasmiineae</taxon>
        <taxon>Mycenaceae</taxon>
        <taxon>Favolaschia</taxon>
    </lineage>
</organism>
<reference evidence="2 3" key="1">
    <citation type="journal article" date="2024" name="J Genomics">
        <title>Draft genome sequencing and assembly of Favolaschia claudopus CIRM-BRFM 2984 isolated from oak limbs.</title>
        <authorList>
            <person name="Navarro D."/>
            <person name="Drula E."/>
            <person name="Chaduli D."/>
            <person name="Cazenave R."/>
            <person name="Ahrendt S."/>
            <person name="Wang J."/>
            <person name="Lipzen A."/>
            <person name="Daum C."/>
            <person name="Barry K."/>
            <person name="Grigoriev I.V."/>
            <person name="Favel A."/>
            <person name="Rosso M.N."/>
            <person name="Martin F."/>
        </authorList>
    </citation>
    <scope>NUCLEOTIDE SEQUENCE [LARGE SCALE GENOMIC DNA]</scope>
    <source>
        <strain evidence="2 3">CIRM-BRFM 2984</strain>
    </source>
</reference>
<keyword evidence="3" id="KW-1185">Reference proteome</keyword>
<feature type="signal peptide" evidence="1">
    <location>
        <begin position="1"/>
        <end position="21"/>
    </location>
</feature>
<dbReference type="Proteomes" id="UP001362999">
    <property type="component" value="Unassembled WGS sequence"/>
</dbReference>
<sequence length="92" mass="9892">MARFFSSAIFLLAVSLTAVNACKWCQCLKDDGSHCCLYTTGNSDTDCTAICQQVHDSSGNLCGNSGSLSYKCATLPECNDRSHCRESHACLT</sequence>
<gene>
    <name evidence="2" type="ORF">R3P38DRAFT_1367379</name>
</gene>
<dbReference type="EMBL" id="JAWWNJ010000005">
    <property type="protein sequence ID" value="KAK7055755.1"/>
    <property type="molecule type" value="Genomic_DNA"/>
</dbReference>
<name>A0AAW0DW99_9AGAR</name>
<evidence type="ECO:0000256" key="1">
    <source>
        <dbReference type="SAM" id="SignalP"/>
    </source>
</evidence>
<proteinExistence type="predicted"/>
<keyword evidence="1" id="KW-0732">Signal</keyword>
<evidence type="ECO:0000313" key="3">
    <source>
        <dbReference type="Proteomes" id="UP001362999"/>
    </source>
</evidence>
<dbReference type="AlphaFoldDB" id="A0AAW0DW99"/>
<comment type="caution">
    <text evidence="2">The sequence shown here is derived from an EMBL/GenBank/DDBJ whole genome shotgun (WGS) entry which is preliminary data.</text>
</comment>
<evidence type="ECO:0000313" key="2">
    <source>
        <dbReference type="EMBL" id="KAK7055755.1"/>
    </source>
</evidence>
<protein>
    <submittedName>
        <fullName evidence="2">Uncharacterized protein</fullName>
    </submittedName>
</protein>
<accession>A0AAW0DW99</accession>